<gene>
    <name evidence="1" type="ORF">Vafri_13065</name>
</gene>
<reference evidence="1" key="1">
    <citation type="journal article" date="2021" name="Proc. Natl. Acad. Sci. U.S.A.">
        <title>Three genomes in the algal genus Volvox reveal the fate of a haploid sex-determining region after a transition to homothallism.</title>
        <authorList>
            <person name="Yamamoto K."/>
            <person name="Hamaji T."/>
            <person name="Kawai-Toyooka H."/>
            <person name="Matsuzaki R."/>
            <person name="Takahashi F."/>
            <person name="Nishimura Y."/>
            <person name="Kawachi M."/>
            <person name="Noguchi H."/>
            <person name="Minakuchi Y."/>
            <person name="Umen J.G."/>
            <person name="Toyoda A."/>
            <person name="Nozaki H."/>
        </authorList>
    </citation>
    <scope>NUCLEOTIDE SEQUENCE</scope>
    <source>
        <strain evidence="1">NIES-3780</strain>
    </source>
</reference>
<proteinExistence type="predicted"/>
<sequence>MAGWRSLLPLTSGGTPAAADFFALSVPPFAAVNCIDDITVAPPSLVTAPESVCVIRDGDVSVLAAAADVPAIADEVRLLRLLFRLAMVPLLPALLTREMGPDAGVQLGSVLGAGLVSAVSLGATLDPAVVVKKLEVVQRVSPGR</sequence>
<dbReference type="AlphaFoldDB" id="A0A8J4BBB5"/>
<evidence type="ECO:0000313" key="1">
    <source>
        <dbReference type="EMBL" id="GIL57835.1"/>
    </source>
</evidence>
<organism evidence="1 2">
    <name type="scientific">Volvox africanus</name>
    <dbReference type="NCBI Taxonomy" id="51714"/>
    <lineage>
        <taxon>Eukaryota</taxon>
        <taxon>Viridiplantae</taxon>
        <taxon>Chlorophyta</taxon>
        <taxon>core chlorophytes</taxon>
        <taxon>Chlorophyceae</taxon>
        <taxon>CS clade</taxon>
        <taxon>Chlamydomonadales</taxon>
        <taxon>Volvocaceae</taxon>
        <taxon>Volvox</taxon>
    </lineage>
</organism>
<keyword evidence="2" id="KW-1185">Reference proteome</keyword>
<evidence type="ECO:0000313" key="2">
    <source>
        <dbReference type="Proteomes" id="UP000747399"/>
    </source>
</evidence>
<name>A0A8J4BBB5_9CHLO</name>
<accession>A0A8J4BBB5</accession>
<protein>
    <submittedName>
        <fullName evidence="1">Uncharacterized protein</fullName>
    </submittedName>
</protein>
<dbReference type="EMBL" id="BNCO01000029">
    <property type="protein sequence ID" value="GIL57835.1"/>
    <property type="molecule type" value="Genomic_DNA"/>
</dbReference>
<comment type="caution">
    <text evidence="1">The sequence shown here is derived from an EMBL/GenBank/DDBJ whole genome shotgun (WGS) entry which is preliminary data.</text>
</comment>
<dbReference type="Proteomes" id="UP000747399">
    <property type="component" value="Unassembled WGS sequence"/>
</dbReference>